<reference evidence="3" key="1">
    <citation type="submission" date="2025-08" db="UniProtKB">
        <authorList>
            <consortium name="RefSeq"/>
        </authorList>
    </citation>
    <scope>IDENTIFICATION</scope>
</reference>
<evidence type="ECO:0000256" key="1">
    <source>
        <dbReference type="SAM" id="SignalP"/>
    </source>
</evidence>
<dbReference type="RefSeq" id="XP_024947752.1">
    <property type="nucleotide sequence ID" value="XM_025091984.1"/>
</dbReference>
<feature type="chain" id="PRO_5042523551" evidence="1">
    <location>
        <begin position="27"/>
        <end position="313"/>
    </location>
</feature>
<dbReference type="AlphaFoldDB" id="A0AAJ7W7R4"/>
<gene>
    <name evidence="3" type="primary">LOC107274569</name>
</gene>
<dbReference type="GeneID" id="107274569"/>
<protein>
    <submittedName>
        <fullName evidence="3">Tachykinins isoform X3</fullName>
    </submittedName>
</protein>
<sequence>MKSQLNYVMISSPLILLTALIGPLSAEISSANDALALKRAPMGFQGMRGKKDLIDQDFSKRAPMGFQVLWQNDYDKRAPMGFQGMRGKKSDDESISNFLELPEEDFEKRAMTMGFQGMRGKKNNFEPDWEKRAQMGFQGMRGKKSLQDEIEDLEKRAIMGFQGMRGKKDVRNGLEAFLDDFEKRTRTMGFQGMRGKKDYYEQSKRAPMGFQGMRGKKALEEIYETSNDFEKRAPMGFQGMRGKENEIPIQFDKRSHYGYYDMRGKKNPRWEILGKFVGVRGKKSDPAFLQDHLFENIDRIGQKGDSITTIDMQ</sequence>
<dbReference type="CTD" id="21874"/>
<evidence type="ECO:0000313" key="2">
    <source>
        <dbReference type="Proteomes" id="UP000694920"/>
    </source>
</evidence>
<evidence type="ECO:0000313" key="3">
    <source>
        <dbReference type="RefSeq" id="XP_024947752.1"/>
    </source>
</evidence>
<feature type="signal peptide" evidence="1">
    <location>
        <begin position="1"/>
        <end position="26"/>
    </location>
</feature>
<accession>A0AAJ7W7R4</accession>
<name>A0AAJ7W7R4_CEPCN</name>
<organism evidence="2 3">
    <name type="scientific">Cephus cinctus</name>
    <name type="common">Wheat stem sawfly</name>
    <dbReference type="NCBI Taxonomy" id="211228"/>
    <lineage>
        <taxon>Eukaryota</taxon>
        <taxon>Metazoa</taxon>
        <taxon>Ecdysozoa</taxon>
        <taxon>Arthropoda</taxon>
        <taxon>Hexapoda</taxon>
        <taxon>Insecta</taxon>
        <taxon>Pterygota</taxon>
        <taxon>Neoptera</taxon>
        <taxon>Endopterygota</taxon>
        <taxon>Hymenoptera</taxon>
        <taxon>Cephoidea</taxon>
        <taxon>Cephidae</taxon>
        <taxon>Cephus</taxon>
    </lineage>
</organism>
<keyword evidence="2" id="KW-1185">Reference proteome</keyword>
<dbReference type="Proteomes" id="UP000694920">
    <property type="component" value="Unplaced"/>
</dbReference>
<proteinExistence type="predicted"/>
<keyword evidence="1" id="KW-0732">Signal</keyword>